<gene>
    <name evidence="9" type="ORF">GQX73_g6070</name>
</gene>
<dbReference type="Proteomes" id="UP000481858">
    <property type="component" value="Unassembled WGS sequence"/>
</dbReference>
<dbReference type="InParanoid" id="A0A7C8IQY3"/>
<dbReference type="InterPro" id="IPR052337">
    <property type="entry name" value="SAT4-like"/>
</dbReference>
<accession>A0A7C8IQY3</accession>
<evidence type="ECO:0000256" key="1">
    <source>
        <dbReference type="ARBA" id="ARBA00004141"/>
    </source>
</evidence>
<dbReference type="PANTHER" id="PTHR33048:SF149">
    <property type="entry name" value="UBID FAMILY DECARBOXYLASE"/>
    <property type="match status" value="1"/>
</dbReference>
<keyword evidence="3 7" id="KW-1133">Transmembrane helix</keyword>
<evidence type="ECO:0000256" key="5">
    <source>
        <dbReference type="ARBA" id="ARBA00038359"/>
    </source>
</evidence>
<comment type="caution">
    <text evidence="9">The sequence shown here is derived from an EMBL/GenBank/DDBJ whole genome shotgun (WGS) entry which is preliminary data.</text>
</comment>
<proteinExistence type="inferred from homology"/>
<feature type="transmembrane region" description="Helical" evidence="7">
    <location>
        <begin position="190"/>
        <end position="212"/>
    </location>
</feature>
<organism evidence="9 10">
    <name type="scientific">Xylaria multiplex</name>
    <dbReference type="NCBI Taxonomy" id="323545"/>
    <lineage>
        <taxon>Eukaryota</taxon>
        <taxon>Fungi</taxon>
        <taxon>Dikarya</taxon>
        <taxon>Ascomycota</taxon>
        <taxon>Pezizomycotina</taxon>
        <taxon>Sordariomycetes</taxon>
        <taxon>Xylariomycetidae</taxon>
        <taxon>Xylariales</taxon>
        <taxon>Xylariaceae</taxon>
        <taxon>Xylaria</taxon>
    </lineage>
</organism>
<feature type="compositionally biased region" description="Basic and acidic residues" evidence="6">
    <location>
        <begin position="341"/>
        <end position="351"/>
    </location>
</feature>
<comment type="subcellular location">
    <subcellularLocation>
        <location evidence="1">Membrane</location>
        <topology evidence="1">Multi-pass membrane protein</topology>
    </subcellularLocation>
</comment>
<keyword evidence="10" id="KW-1185">Reference proteome</keyword>
<feature type="domain" description="Rhodopsin" evidence="8">
    <location>
        <begin position="21"/>
        <end position="246"/>
    </location>
</feature>
<evidence type="ECO:0000256" key="7">
    <source>
        <dbReference type="SAM" id="Phobius"/>
    </source>
</evidence>
<keyword evidence="4 7" id="KW-0472">Membrane</keyword>
<dbReference type="InterPro" id="IPR049326">
    <property type="entry name" value="Rhodopsin_dom_fungi"/>
</dbReference>
<feature type="transmembrane region" description="Helical" evidence="7">
    <location>
        <begin position="6"/>
        <end position="24"/>
    </location>
</feature>
<dbReference type="PANTHER" id="PTHR33048">
    <property type="entry name" value="PTH11-LIKE INTEGRAL MEMBRANE PROTEIN (AFU_ORTHOLOGUE AFUA_5G11245)"/>
    <property type="match status" value="1"/>
</dbReference>
<evidence type="ECO:0000256" key="2">
    <source>
        <dbReference type="ARBA" id="ARBA00022692"/>
    </source>
</evidence>
<feature type="region of interest" description="Disordered" evidence="6">
    <location>
        <begin position="330"/>
        <end position="351"/>
    </location>
</feature>
<feature type="transmembrane region" description="Helical" evidence="7">
    <location>
        <begin position="158"/>
        <end position="178"/>
    </location>
</feature>
<name>A0A7C8IQY3_9PEZI</name>
<evidence type="ECO:0000259" key="8">
    <source>
        <dbReference type="Pfam" id="PF20684"/>
    </source>
</evidence>
<keyword evidence="2 7" id="KW-0812">Transmembrane</keyword>
<dbReference type="EMBL" id="WUBL01000066">
    <property type="protein sequence ID" value="KAF2967503.1"/>
    <property type="molecule type" value="Genomic_DNA"/>
</dbReference>
<feature type="transmembrane region" description="Helical" evidence="7">
    <location>
        <begin position="31"/>
        <end position="51"/>
    </location>
</feature>
<dbReference type="AlphaFoldDB" id="A0A7C8IQY3"/>
<evidence type="ECO:0000313" key="10">
    <source>
        <dbReference type="Proteomes" id="UP000481858"/>
    </source>
</evidence>
<evidence type="ECO:0000256" key="3">
    <source>
        <dbReference type="ARBA" id="ARBA00022989"/>
    </source>
</evidence>
<evidence type="ECO:0000313" key="9">
    <source>
        <dbReference type="EMBL" id="KAF2967503.1"/>
    </source>
</evidence>
<protein>
    <recommendedName>
        <fullName evidence="8">Rhodopsin domain-containing protein</fullName>
    </recommendedName>
</protein>
<dbReference type="GO" id="GO:0016020">
    <property type="term" value="C:membrane"/>
    <property type="evidence" value="ECO:0007669"/>
    <property type="project" value="UniProtKB-SubCell"/>
</dbReference>
<evidence type="ECO:0000256" key="4">
    <source>
        <dbReference type="ARBA" id="ARBA00023136"/>
    </source>
</evidence>
<comment type="similarity">
    <text evidence="5">Belongs to the SAT4 family.</text>
</comment>
<evidence type="ECO:0000256" key="6">
    <source>
        <dbReference type="SAM" id="MobiDB-lite"/>
    </source>
</evidence>
<reference evidence="9 10" key="1">
    <citation type="submission" date="2019-12" db="EMBL/GenBank/DDBJ databases">
        <title>Draft genome sequence of the ascomycete Xylaria multiplex DSM 110363.</title>
        <authorList>
            <person name="Buettner E."/>
            <person name="Kellner H."/>
        </authorList>
    </citation>
    <scope>NUCLEOTIDE SEQUENCE [LARGE SCALE GENOMIC DNA]</scope>
    <source>
        <strain evidence="9 10">DSM 110363</strain>
    </source>
</reference>
<dbReference type="Pfam" id="PF20684">
    <property type="entry name" value="Fung_rhodopsin"/>
    <property type="match status" value="1"/>
</dbReference>
<sequence length="351" mass="39172">MAVSLIVESAIWFAITLLVVMARMKFQADDILMIVALVSDLALLIALNFLFTKKSNLIDPDHPPSLTPADIAERTLGSKLVLVVEQMQILTIWLVKACLLLIFSKTQKLCMKLAAGFALFGFVLMEILYFGVWCRPFSEYWAVPPNSIQCSAATNHLITNAVFNISSDLFIILIPLPVFLQINIAKKKKIVLCGVFALGFFTIGAAIANKFYSFTEPFGDSWVYWYVRESSTALIVANIPFLWTTVRFAFRLTTSRGSPTSKADTPAGLAAAYGHNAKNINHNTVISRGSRGMDFETDFRPLDSQEDMKYFSDNVPLKIYKRQEISVTTETTEGGSVHTRPSRDHVSFTIQ</sequence>
<feature type="transmembrane region" description="Helical" evidence="7">
    <location>
        <begin position="232"/>
        <end position="250"/>
    </location>
</feature>
<dbReference type="OrthoDB" id="3903189at2759"/>
<feature type="transmembrane region" description="Helical" evidence="7">
    <location>
        <begin position="115"/>
        <end position="138"/>
    </location>
</feature>